<dbReference type="Proteomes" id="UP000679950">
    <property type="component" value="Unassembled WGS sequence"/>
</dbReference>
<evidence type="ECO:0000313" key="2">
    <source>
        <dbReference type="Proteomes" id="UP000679950"/>
    </source>
</evidence>
<accession>A0ABQ4KJF3</accession>
<name>A0ABQ4KJF3_9BACI</name>
<keyword evidence="2" id="KW-1185">Reference proteome</keyword>
<reference evidence="1 2" key="1">
    <citation type="submission" date="2021-03" db="EMBL/GenBank/DDBJ databases">
        <title>Antimicrobial resistance genes in bacteria isolated from Japanese honey, and their potential for conferring macrolide and lincosamide resistance in the American foulbrood pathogen Paenibacillus larvae.</title>
        <authorList>
            <person name="Okamoto M."/>
            <person name="Kumagai M."/>
            <person name="Kanamori H."/>
            <person name="Takamatsu D."/>
        </authorList>
    </citation>
    <scope>NUCLEOTIDE SEQUENCE [LARGE SCALE GENOMIC DNA]</scope>
    <source>
        <strain evidence="1 2">J8TS2</strain>
    </source>
</reference>
<proteinExistence type="predicted"/>
<dbReference type="RefSeq" id="WP_212966414.1">
    <property type="nucleotide sequence ID" value="NZ_BORB01000019.1"/>
</dbReference>
<protein>
    <submittedName>
        <fullName evidence="1">Uncharacterized protein</fullName>
    </submittedName>
</protein>
<sequence length="85" mass="9755">MSEQLTGLKSEYTDKLRRLKLLEAGVDYGEIDTYIKYLSADKSDEIEKQAAELVADIEQKSNFGDAYCDDKKVWNPFKIKGEDEI</sequence>
<organism evidence="1 2">
    <name type="scientific">Lederbergia ruris</name>
    <dbReference type="NCBI Taxonomy" id="217495"/>
    <lineage>
        <taxon>Bacteria</taxon>
        <taxon>Bacillati</taxon>
        <taxon>Bacillota</taxon>
        <taxon>Bacilli</taxon>
        <taxon>Bacillales</taxon>
        <taxon>Bacillaceae</taxon>
        <taxon>Lederbergia</taxon>
    </lineage>
</organism>
<comment type="caution">
    <text evidence="1">The sequence shown here is derived from an EMBL/GenBank/DDBJ whole genome shotgun (WGS) entry which is preliminary data.</text>
</comment>
<gene>
    <name evidence="1" type="ORF">J8TS2_24110</name>
</gene>
<dbReference type="EMBL" id="BORB01000019">
    <property type="protein sequence ID" value="GIN58092.1"/>
    <property type="molecule type" value="Genomic_DNA"/>
</dbReference>
<evidence type="ECO:0000313" key="1">
    <source>
        <dbReference type="EMBL" id="GIN58092.1"/>
    </source>
</evidence>